<proteinExistence type="predicted"/>
<reference evidence="2" key="2">
    <citation type="submission" date="2013-12" db="EMBL/GenBank/DDBJ databases">
        <authorList>
            <person name="Yu Y."/>
            <person name="Lee S."/>
            <person name="de Baynast K."/>
            <person name="Wissotski M."/>
            <person name="Liu L."/>
            <person name="Talag J."/>
            <person name="Goicoechea J."/>
            <person name="Angelova A."/>
            <person name="Jetty R."/>
            <person name="Kudrna D."/>
            <person name="Golser W."/>
            <person name="Rivera L."/>
            <person name="Zhang J."/>
            <person name="Wing R."/>
        </authorList>
    </citation>
    <scope>NUCLEOTIDE SEQUENCE</scope>
</reference>
<dbReference type="Gramene" id="LPERR07G11330.1">
    <property type="protein sequence ID" value="LPERR07G11330.1"/>
    <property type="gene ID" value="LPERR07G11330"/>
</dbReference>
<dbReference type="Proteomes" id="UP000032180">
    <property type="component" value="Chromosome 7"/>
</dbReference>
<name>A0A0D9WYK6_9ORYZ</name>
<evidence type="ECO:0000313" key="2">
    <source>
        <dbReference type="Proteomes" id="UP000032180"/>
    </source>
</evidence>
<accession>A0A0D9WYK6</accession>
<evidence type="ECO:0000313" key="1">
    <source>
        <dbReference type="EnsemblPlants" id="LPERR07G11330.1"/>
    </source>
</evidence>
<dbReference type="EnsemblPlants" id="LPERR07G11330.1">
    <property type="protein sequence ID" value="LPERR07G11330.1"/>
    <property type="gene ID" value="LPERR07G11330"/>
</dbReference>
<reference evidence="1" key="3">
    <citation type="submission" date="2015-04" db="UniProtKB">
        <authorList>
            <consortium name="EnsemblPlants"/>
        </authorList>
    </citation>
    <scope>IDENTIFICATION</scope>
</reference>
<reference evidence="1 2" key="1">
    <citation type="submission" date="2012-08" db="EMBL/GenBank/DDBJ databases">
        <title>Oryza genome evolution.</title>
        <authorList>
            <person name="Wing R.A."/>
        </authorList>
    </citation>
    <scope>NUCLEOTIDE SEQUENCE</scope>
</reference>
<protein>
    <submittedName>
        <fullName evidence="1">Uncharacterized protein</fullName>
    </submittedName>
</protein>
<dbReference type="AlphaFoldDB" id="A0A0D9WYK6"/>
<organism evidence="1 2">
    <name type="scientific">Leersia perrieri</name>
    <dbReference type="NCBI Taxonomy" id="77586"/>
    <lineage>
        <taxon>Eukaryota</taxon>
        <taxon>Viridiplantae</taxon>
        <taxon>Streptophyta</taxon>
        <taxon>Embryophyta</taxon>
        <taxon>Tracheophyta</taxon>
        <taxon>Spermatophyta</taxon>
        <taxon>Magnoliopsida</taxon>
        <taxon>Liliopsida</taxon>
        <taxon>Poales</taxon>
        <taxon>Poaceae</taxon>
        <taxon>BOP clade</taxon>
        <taxon>Oryzoideae</taxon>
        <taxon>Oryzeae</taxon>
        <taxon>Oryzinae</taxon>
        <taxon>Leersia</taxon>
    </lineage>
</organism>
<dbReference type="HOGENOM" id="CLU_2691344_0_0_1"/>
<sequence length="74" mass="8548">MEILTCKKLQAYVRMETLLSPYQGTDELQGSRLVYYFNYASDKVLVPSIMQELDIEVDGERLEAIRGIAKKDLF</sequence>
<keyword evidence="2" id="KW-1185">Reference proteome</keyword>